<proteinExistence type="predicted"/>
<dbReference type="InterPro" id="IPR013525">
    <property type="entry name" value="ABC2_TM"/>
</dbReference>
<sequence length="393" mass="40331">MNGPVALVAGREITTRLRSRAYLITTALLLAAVVAGGLVLHLAQGSSSAQVVGLTPQTASLAAPLEATAEAAGLDVSTRQVADDAAATAGVEDGSLDAALTGDLPAFTVVVEKDLDAQATTVLTGLRQQTALADAVTRLGGDPAQVSQEVAGATLDVHALNPEPARDGAQVVAGYVAGILLFLTLQTCAQMVAQGVVEEKSSRVVELLLATIRPWQLMVGKVLGIGVVGLVQVAVVVVGGVASASAFGLVDTSDIDLGASALWSLVFFVVGFVMYAFAVAALASLVSRQEDVGSVVGPMILFMVIPYVVGISIAPWDPDNPIVVALSYIPFCAPLVMPIRVALGTVDTWQVLVSLGLSLVLVPALVWLAARIYSNAVLRTGAKVRVRDALRAA</sequence>
<feature type="transmembrane region" description="Helical" evidence="5">
    <location>
        <begin position="172"/>
        <end position="193"/>
    </location>
</feature>
<dbReference type="EMBL" id="PGTZ01000007">
    <property type="protein sequence ID" value="PJI94081.1"/>
    <property type="molecule type" value="Genomic_DNA"/>
</dbReference>
<name>A0A2M8WT04_9MICO</name>
<gene>
    <name evidence="7" type="ORF">CLV34_1566</name>
</gene>
<feature type="transmembrane region" description="Helical" evidence="5">
    <location>
        <begin position="351"/>
        <end position="370"/>
    </location>
</feature>
<dbReference type="GO" id="GO:0016020">
    <property type="term" value="C:membrane"/>
    <property type="evidence" value="ECO:0007669"/>
    <property type="project" value="UniProtKB-SubCell"/>
</dbReference>
<dbReference type="RefSeq" id="WP_100349669.1">
    <property type="nucleotide sequence ID" value="NZ_PGTZ01000007.1"/>
</dbReference>
<dbReference type="PANTHER" id="PTHR43471:SF3">
    <property type="entry name" value="ABC TRANSPORTER PERMEASE PROTEIN NATB"/>
    <property type="match status" value="1"/>
</dbReference>
<dbReference type="Proteomes" id="UP000231586">
    <property type="component" value="Unassembled WGS sequence"/>
</dbReference>
<dbReference type="GO" id="GO:0140359">
    <property type="term" value="F:ABC-type transporter activity"/>
    <property type="evidence" value="ECO:0007669"/>
    <property type="project" value="InterPro"/>
</dbReference>
<comment type="subcellular location">
    <subcellularLocation>
        <location evidence="1">Membrane</location>
        <topology evidence="1">Multi-pass membrane protein</topology>
    </subcellularLocation>
</comment>
<comment type="caution">
    <text evidence="7">The sequence shown here is derived from an EMBL/GenBank/DDBJ whole genome shotgun (WGS) entry which is preliminary data.</text>
</comment>
<feature type="transmembrane region" description="Helical" evidence="5">
    <location>
        <begin position="222"/>
        <end position="249"/>
    </location>
</feature>
<keyword evidence="8" id="KW-1185">Reference proteome</keyword>
<protein>
    <submittedName>
        <fullName evidence="7">ABC-2 type transport system permease protein</fullName>
    </submittedName>
</protein>
<evidence type="ECO:0000313" key="7">
    <source>
        <dbReference type="EMBL" id="PJI94081.1"/>
    </source>
</evidence>
<feature type="transmembrane region" description="Helical" evidence="5">
    <location>
        <begin position="261"/>
        <end position="283"/>
    </location>
</feature>
<evidence type="ECO:0000313" key="8">
    <source>
        <dbReference type="Proteomes" id="UP000231586"/>
    </source>
</evidence>
<feature type="transmembrane region" description="Helical" evidence="5">
    <location>
        <begin position="322"/>
        <end position="339"/>
    </location>
</feature>
<evidence type="ECO:0000259" key="6">
    <source>
        <dbReference type="Pfam" id="PF12698"/>
    </source>
</evidence>
<feature type="transmembrane region" description="Helical" evidence="5">
    <location>
        <begin position="295"/>
        <end position="316"/>
    </location>
</feature>
<keyword evidence="4 5" id="KW-0472">Membrane</keyword>
<dbReference type="PANTHER" id="PTHR43471">
    <property type="entry name" value="ABC TRANSPORTER PERMEASE"/>
    <property type="match status" value="1"/>
</dbReference>
<dbReference type="AlphaFoldDB" id="A0A2M8WT04"/>
<evidence type="ECO:0000256" key="1">
    <source>
        <dbReference type="ARBA" id="ARBA00004141"/>
    </source>
</evidence>
<evidence type="ECO:0000256" key="4">
    <source>
        <dbReference type="ARBA" id="ARBA00023136"/>
    </source>
</evidence>
<dbReference type="OrthoDB" id="3268959at2"/>
<keyword evidence="3 5" id="KW-1133">Transmembrane helix</keyword>
<evidence type="ECO:0000256" key="2">
    <source>
        <dbReference type="ARBA" id="ARBA00022692"/>
    </source>
</evidence>
<organism evidence="7 8">
    <name type="scientific">Luteimicrobium subarcticum</name>
    <dbReference type="NCBI Taxonomy" id="620910"/>
    <lineage>
        <taxon>Bacteria</taxon>
        <taxon>Bacillati</taxon>
        <taxon>Actinomycetota</taxon>
        <taxon>Actinomycetes</taxon>
        <taxon>Micrococcales</taxon>
        <taxon>Luteimicrobium</taxon>
    </lineage>
</organism>
<evidence type="ECO:0000256" key="3">
    <source>
        <dbReference type="ARBA" id="ARBA00022989"/>
    </source>
</evidence>
<dbReference type="Pfam" id="PF12698">
    <property type="entry name" value="ABC2_membrane_3"/>
    <property type="match status" value="1"/>
</dbReference>
<reference evidence="7 8" key="1">
    <citation type="submission" date="2017-11" db="EMBL/GenBank/DDBJ databases">
        <title>Genomic Encyclopedia of Archaeal and Bacterial Type Strains, Phase II (KMG-II): From Individual Species to Whole Genera.</title>
        <authorList>
            <person name="Goeker M."/>
        </authorList>
    </citation>
    <scope>NUCLEOTIDE SEQUENCE [LARGE SCALE GENOMIC DNA]</scope>
    <source>
        <strain evidence="7 8">DSM 22413</strain>
    </source>
</reference>
<feature type="transmembrane region" description="Helical" evidence="5">
    <location>
        <begin position="21"/>
        <end position="43"/>
    </location>
</feature>
<evidence type="ECO:0000256" key="5">
    <source>
        <dbReference type="SAM" id="Phobius"/>
    </source>
</evidence>
<accession>A0A2M8WT04</accession>
<keyword evidence="2 5" id="KW-0812">Transmembrane</keyword>
<feature type="domain" description="ABC-2 type transporter transmembrane" evidence="6">
    <location>
        <begin position="22"/>
        <end position="370"/>
    </location>
</feature>